<accession>A0ABW1FCE8</accession>
<keyword evidence="3" id="KW-1133">Transmembrane helix</keyword>
<gene>
    <name evidence="4" type="ORF">ACFP3M_04880</name>
</gene>
<feature type="transmembrane region" description="Helical" evidence="3">
    <location>
        <begin position="414"/>
        <end position="435"/>
    </location>
</feature>
<keyword evidence="3" id="KW-0812">Transmembrane</keyword>
<evidence type="ECO:0000256" key="1">
    <source>
        <dbReference type="SAM" id="Coils"/>
    </source>
</evidence>
<keyword evidence="5" id="KW-1185">Reference proteome</keyword>
<sequence>MSGIRSYDWSPLDLDADPVRADLDAVHEAQKQYKSIADTIDDALAKLEKIISSNSDSLAGQYVEGLKSDAESIKADLKKAGARYSDVVRESGIYEPHLVKGLDDTKKALHKAEDARAKQNTAKAMPDPQKDSHGEISDEEQEKGDEKNKAVKGADDKLAEAKKDLQNALDALNDAGTRFGDAVNCDRYDDGLTDSGWDRFVDWLARIGSDLFGWVAAAFAILALLIPGVNVIALAAFVTAGISFAISAVLYSEGKGSLLDVILGAVGLGAAGLSAIVTVWGKIEAAAARSLAGQLQPPRNAWGISGDATEMFGIPTGPAAAGRMAEALRWVNMSEWFNNPAFNWLLRGLDIVTPDLGFMASFWKQLKSAWDLWKSLGNAPGAFFKNFLASLLGIQEARGFAAVFRSAGFPVPRWVFLAGFAGASFNFFSLIYSILRLRKLFPDVNPSGAPS</sequence>
<keyword evidence="1" id="KW-0175">Coiled coil</keyword>
<feature type="transmembrane region" description="Helical" evidence="3">
    <location>
        <begin position="207"/>
        <end position="226"/>
    </location>
</feature>
<name>A0ABW1FCE8_9ACTN</name>
<evidence type="ECO:0000313" key="5">
    <source>
        <dbReference type="Proteomes" id="UP001596241"/>
    </source>
</evidence>
<dbReference type="RefSeq" id="WP_345087217.1">
    <property type="nucleotide sequence ID" value="NZ_BAAAWG010000013.1"/>
</dbReference>
<feature type="region of interest" description="Disordered" evidence="2">
    <location>
        <begin position="109"/>
        <end position="151"/>
    </location>
</feature>
<proteinExistence type="predicted"/>
<dbReference type="EMBL" id="JBHSPW010000002">
    <property type="protein sequence ID" value="MFC5892147.1"/>
    <property type="molecule type" value="Genomic_DNA"/>
</dbReference>
<feature type="transmembrane region" description="Helical" evidence="3">
    <location>
        <begin position="258"/>
        <end position="281"/>
    </location>
</feature>
<evidence type="ECO:0008006" key="6">
    <source>
        <dbReference type="Google" id="ProtNLM"/>
    </source>
</evidence>
<feature type="coiled-coil region" evidence="1">
    <location>
        <begin position="151"/>
        <end position="178"/>
    </location>
</feature>
<protein>
    <recommendedName>
        <fullName evidence="6">Aromatic ring-opening dioxygenase LigA</fullName>
    </recommendedName>
</protein>
<comment type="caution">
    <text evidence="4">The sequence shown here is derived from an EMBL/GenBank/DDBJ whole genome shotgun (WGS) entry which is preliminary data.</text>
</comment>
<keyword evidence="3" id="KW-0472">Membrane</keyword>
<organism evidence="4 5">
    <name type="scientific">Streptomyces ramulosus</name>
    <dbReference type="NCBI Taxonomy" id="47762"/>
    <lineage>
        <taxon>Bacteria</taxon>
        <taxon>Bacillati</taxon>
        <taxon>Actinomycetota</taxon>
        <taxon>Actinomycetes</taxon>
        <taxon>Kitasatosporales</taxon>
        <taxon>Streptomycetaceae</taxon>
        <taxon>Streptomyces</taxon>
    </lineage>
</organism>
<evidence type="ECO:0000256" key="3">
    <source>
        <dbReference type="SAM" id="Phobius"/>
    </source>
</evidence>
<dbReference type="Proteomes" id="UP001596241">
    <property type="component" value="Unassembled WGS sequence"/>
</dbReference>
<evidence type="ECO:0000256" key="2">
    <source>
        <dbReference type="SAM" id="MobiDB-lite"/>
    </source>
</evidence>
<evidence type="ECO:0000313" key="4">
    <source>
        <dbReference type="EMBL" id="MFC5892147.1"/>
    </source>
</evidence>
<reference evidence="5" key="1">
    <citation type="journal article" date="2019" name="Int. J. Syst. Evol. Microbiol.">
        <title>The Global Catalogue of Microorganisms (GCM) 10K type strain sequencing project: providing services to taxonomists for standard genome sequencing and annotation.</title>
        <authorList>
            <consortium name="The Broad Institute Genomics Platform"/>
            <consortium name="The Broad Institute Genome Sequencing Center for Infectious Disease"/>
            <person name="Wu L."/>
            <person name="Ma J."/>
        </authorList>
    </citation>
    <scope>NUCLEOTIDE SEQUENCE [LARGE SCALE GENOMIC DNA]</scope>
    <source>
        <strain evidence="5">CGMCC 1.15809</strain>
    </source>
</reference>